<dbReference type="InParanoid" id="A0A6I8V0V9"/>
<evidence type="ECO:0008006" key="5">
    <source>
        <dbReference type="Google" id="ProtNLM"/>
    </source>
</evidence>
<dbReference type="GO" id="GO:0016020">
    <property type="term" value="C:membrane"/>
    <property type="evidence" value="ECO:0007669"/>
    <property type="project" value="TreeGrafter"/>
</dbReference>
<dbReference type="PANTHER" id="PTHR10174:SF216">
    <property type="entry name" value="CRAL-TRIO DOMAIN-CONTAINING PROTEIN-RELATED"/>
    <property type="match status" value="1"/>
</dbReference>
<sequence length="667" mass="76127">MTFLRPLPAGLQKIAIEELNEVPDRVESDISSLRIWLQKQPHLSACMEDQFLLSFLRGSKFSLEKAKQKIDRFYTLQAVIPEVFNEHRLVDDPQVLEIIRMGVILRIPLDKGDTGPAVTIIRVGSYDTQKFKFQDIIRVGSMFGEIMMLEDDNATVSGYMEIMDMTGVTAANLFALQPQLLSKFSAYADEAMPTRQKGIHFINVPRAFETGFKSLLSWFPGKIRERVSVSADPEAIFERVSREYLPVEYGGTKGSIQDLTEEMESKLGSYRSYFEGTQIFGINEQLREEQRLPGNSHESHFGVDGSFRLLAIDRLDSNRLFQSIHDSLSITILRHTKAGVATRRSFADQSNRALPKMPPAIRPLSPELQKNAVEKLNEIPEKIEDDIAALREWIRQQPHLKARTDDQTLVNFLRGCKYSLERTKSKIDRFYTLRTKYPDFYAAHNVDVDKMLEIFRLGAIILLPRPLNDNGPRIALLRQAVYDPSKYTFQEVNHAAGLMQQIMLNEDDVAIVNGMVSILDLANVTTAHFLHMTPAFAKKMTVFQEEALPLRPQGVHFINTPGGFETIFNMVKPMLSKKQQGRLYVHGSKWEALYEQVPKKYLPVEYGGENGSIPEIIAEWEQRILAYRGFWEEENNYGTDESLRLGKAVDFESLFGLQGSFRQLNVD</sequence>
<dbReference type="PROSITE" id="PS50191">
    <property type="entry name" value="CRAL_TRIO"/>
    <property type="match status" value="2"/>
</dbReference>
<dbReference type="SMART" id="SM00516">
    <property type="entry name" value="SEC14"/>
    <property type="match status" value="2"/>
</dbReference>
<dbReference type="InterPro" id="IPR036273">
    <property type="entry name" value="CRAL/TRIO_N_dom_sf"/>
</dbReference>
<dbReference type="RefSeq" id="XP_002135312.2">
    <property type="nucleotide sequence ID" value="XM_002135276.3"/>
</dbReference>
<gene>
    <name evidence="4" type="primary">LOC6899944</name>
</gene>
<evidence type="ECO:0000259" key="1">
    <source>
        <dbReference type="PROSITE" id="PS50042"/>
    </source>
</evidence>
<dbReference type="GO" id="GO:1902936">
    <property type="term" value="F:phosphatidylinositol bisphosphate binding"/>
    <property type="evidence" value="ECO:0007669"/>
    <property type="project" value="TreeGrafter"/>
</dbReference>
<dbReference type="InterPro" id="IPR036865">
    <property type="entry name" value="CRAL-TRIO_dom_sf"/>
</dbReference>
<protein>
    <recommendedName>
        <fullName evidence="5">Alpha-tocopherol transfer protein</fullName>
    </recommendedName>
</protein>
<dbReference type="AlphaFoldDB" id="A0A6I8V0V9"/>
<dbReference type="ExpressionAtlas" id="A0A6I8V0V9">
    <property type="expression patterns" value="baseline"/>
</dbReference>
<feature type="domain" description="CRAL-TRIO" evidence="2">
    <location>
        <begin position="450"/>
        <end position="614"/>
    </location>
</feature>
<dbReference type="PANTHER" id="PTHR10174">
    <property type="entry name" value="ALPHA-TOCOPHEROL TRANSFER PROTEIN-RELATED"/>
    <property type="match status" value="1"/>
</dbReference>
<feature type="domain" description="CRAL-TRIO" evidence="2">
    <location>
        <begin position="92"/>
        <end position="257"/>
    </location>
</feature>
<dbReference type="CDD" id="cd00170">
    <property type="entry name" value="SEC14"/>
    <property type="match status" value="2"/>
</dbReference>
<dbReference type="SMART" id="SM01100">
    <property type="entry name" value="CRAL_TRIO_N"/>
    <property type="match status" value="2"/>
</dbReference>
<dbReference type="SUPFAM" id="SSF46938">
    <property type="entry name" value="CRAL/TRIO N-terminal domain"/>
    <property type="match status" value="2"/>
</dbReference>
<dbReference type="PRINTS" id="PR00180">
    <property type="entry name" value="CRETINALDHBP"/>
</dbReference>
<dbReference type="InterPro" id="IPR000595">
    <property type="entry name" value="cNMP-bd_dom"/>
</dbReference>
<accession>A0A6I8V0V9</accession>
<dbReference type="Pfam" id="PF00650">
    <property type="entry name" value="CRAL_TRIO"/>
    <property type="match status" value="2"/>
</dbReference>
<dbReference type="Proteomes" id="UP000001819">
    <property type="component" value="Chromosome X"/>
</dbReference>
<dbReference type="InterPro" id="IPR011074">
    <property type="entry name" value="CRAL/TRIO_N_dom"/>
</dbReference>
<dbReference type="Gene3D" id="1.20.5.1200">
    <property type="entry name" value="Alpha-tocopherol transfer"/>
    <property type="match status" value="2"/>
</dbReference>
<name>A0A6I8V0V9_DROPS</name>
<reference evidence="4" key="1">
    <citation type="submission" date="2025-08" db="UniProtKB">
        <authorList>
            <consortium name="RefSeq"/>
        </authorList>
    </citation>
    <scope>IDENTIFICATION</scope>
    <source>
        <strain evidence="4">MV-25-SWS-2005</strain>
        <tissue evidence="4">Whole body</tissue>
    </source>
</reference>
<dbReference type="Bgee" id="FBgn0249770">
    <property type="expression patterns" value="Expressed in adult organism"/>
</dbReference>
<proteinExistence type="predicted"/>
<dbReference type="KEGG" id="dpo:6899944"/>
<evidence type="ECO:0000313" key="3">
    <source>
        <dbReference type="Proteomes" id="UP000001819"/>
    </source>
</evidence>
<keyword evidence="3" id="KW-1185">Reference proteome</keyword>
<dbReference type="InterPro" id="IPR001251">
    <property type="entry name" value="CRAL-TRIO_dom"/>
</dbReference>
<dbReference type="Gene3D" id="1.10.8.20">
    <property type="entry name" value="N-terminal domain of phosphatidylinositol transfer protein sec14p"/>
    <property type="match status" value="2"/>
</dbReference>
<evidence type="ECO:0000259" key="2">
    <source>
        <dbReference type="PROSITE" id="PS50191"/>
    </source>
</evidence>
<feature type="domain" description="Cyclic nucleotide-binding" evidence="1">
    <location>
        <begin position="109"/>
        <end position="151"/>
    </location>
</feature>
<dbReference type="Gene3D" id="3.40.525.10">
    <property type="entry name" value="CRAL-TRIO lipid binding domain"/>
    <property type="match status" value="2"/>
</dbReference>
<evidence type="ECO:0000313" key="4">
    <source>
        <dbReference type="RefSeq" id="XP_002135312.2"/>
    </source>
</evidence>
<organism evidence="3 4">
    <name type="scientific">Drosophila pseudoobscura pseudoobscura</name>
    <name type="common">Fruit fly</name>
    <dbReference type="NCBI Taxonomy" id="46245"/>
    <lineage>
        <taxon>Eukaryota</taxon>
        <taxon>Metazoa</taxon>
        <taxon>Ecdysozoa</taxon>
        <taxon>Arthropoda</taxon>
        <taxon>Hexapoda</taxon>
        <taxon>Insecta</taxon>
        <taxon>Pterygota</taxon>
        <taxon>Neoptera</taxon>
        <taxon>Endopterygota</taxon>
        <taxon>Diptera</taxon>
        <taxon>Brachycera</taxon>
        <taxon>Muscomorpha</taxon>
        <taxon>Ephydroidea</taxon>
        <taxon>Drosophilidae</taxon>
        <taxon>Drosophila</taxon>
        <taxon>Sophophora</taxon>
    </lineage>
</organism>
<dbReference type="PROSITE" id="PS50042">
    <property type="entry name" value="CNMP_BINDING_3"/>
    <property type="match status" value="1"/>
</dbReference>
<dbReference type="SUPFAM" id="SSF52087">
    <property type="entry name" value="CRAL/TRIO domain"/>
    <property type="match status" value="2"/>
</dbReference>